<dbReference type="Gene3D" id="3.40.50.2000">
    <property type="entry name" value="Glycogen Phosphorylase B"/>
    <property type="match status" value="1"/>
</dbReference>
<dbReference type="AlphaFoldDB" id="A0A382Y2C7"/>
<accession>A0A382Y2C7</accession>
<feature type="domain" description="Glycosyl transferase family 1" evidence="1">
    <location>
        <begin position="88"/>
        <end position="186"/>
    </location>
</feature>
<name>A0A382Y2C7_9ZZZZ</name>
<dbReference type="CDD" id="cd03801">
    <property type="entry name" value="GT4_PimA-like"/>
    <property type="match status" value="1"/>
</dbReference>
<dbReference type="GO" id="GO:0016757">
    <property type="term" value="F:glycosyltransferase activity"/>
    <property type="evidence" value="ECO:0007669"/>
    <property type="project" value="InterPro"/>
</dbReference>
<sequence>PVSSVAKIAESQVLKWPDALTTDSKATQKDYKEQTGLNFEVLPSAIDTNKFLNIPPMEKVENQVVFIGRETHEKGIDILKNAEPQIHGKVVYCDNLPWEEAMKILKSSQVLVVPSRRDSLPTVIKEAFYLKVPVVGTNVDGIPELIQDNNNGLLVPSENAQKLAEAVNSLLDDKPRSKKFADAGYEFVKKKLTWDVVLPRFIKFYENLLH</sequence>
<dbReference type="PANTHER" id="PTHR12526">
    <property type="entry name" value="GLYCOSYLTRANSFERASE"/>
    <property type="match status" value="1"/>
</dbReference>
<feature type="non-terminal residue" evidence="2">
    <location>
        <position position="1"/>
    </location>
</feature>
<dbReference type="EMBL" id="UINC01172357">
    <property type="protein sequence ID" value="SVD77393.1"/>
    <property type="molecule type" value="Genomic_DNA"/>
</dbReference>
<protein>
    <recommendedName>
        <fullName evidence="1">Glycosyl transferase family 1 domain-containing protein</fullName>
    </recommendedName>
</protein>
<evidence type="ECO:0000259" key="1">
    <source>
        <dbReference type="Pfam" id="PF00534"/>
    </source>
</evidence>
<dbReference type="SUPFAM" id="SSF53756">
    <property type="entry name" value="UDP-Glycosyltransferase/glycogen phosphorylase"/>
    <property type="match status" value="1"/>
</dbReference>
<gene>
    <name evidence="2" type="ORF">METZ01_LOCUS430247</name>
</gene>
<proteinExistence type="predicted"/>
<reference evidence="2" key="1">
    <citation type="submission" date="2018-05" db="EMBL/GenBank/DDBJ databases">
        <authorList>
            <person name="Lanie J.A."/>
            <person name="Ng W.-L."/>
            <person name="Kazmierczak K.M."/>
            <person name="Andrzejewski T.M."/>
            <person name="Davidsen T.M."/>
            <person name="Wayne K.J."/>
            <person name="Tettelin H."/>
            <person name="Glass J.I."/>
            <person name="Rusch D."/>
            <person name="Podicherti R."/>
            <person name="Tsui H.-C.T."/>
            <person name="Winkler M.E."/>
        </authorList>
    </citation>
    <scope>NUCLEOTIDE SEQUENCE</scope>
</reference>
<dbReference type="Pfam" id="PF00534">
    <property type="entry name" value="Glycos_transf_1"/>
    <property type="match status" value="1"/>
</dbReference>
<organism evidence="2">
    <name type="scientific">marine metagenome</name>
    <dbReference type="NCBI Taxonomy" id="408172"/>
    <lineage>
        <taxon>unclassified sequences</taxon>
        <taxon>metagenomes</taxon>
        <taxon>ecological metagenomes</taxon>
    </lineage>
</organism>
<evidence type="ECO:0000313" key="2">
    <source>
        <dbReference type="EMBL" id="SVD77393.1"/>
    </source>
</evidence>
<dbReference type="InterPro" id="IPR001296">
    <property type="entry name" value="Glyco_trans_1"/>
</dbReference>